<name>T0Q5C7_SAPDV</name>
<keyword evidence="3" id="KW-1185">Reference proteome</keyword>
<dbReference type="InterPro" id="IPR052079">
    <property type="entry name" value="E3_ligase/Copine_domain"/>
</dbReference>
<dbReference type="VEuPathDB" id="FungiDB:SDRG_09554"/>
<proteinExistence type="predicted"/>
<dbReference type="STRING" id="1156394.T0Q5C7"/>
<protein>
    <recommendedName>
        <fullName evidence="1">Copine C-terminal domain-containing protein</fullName>
    </recommendedName>
</protein>
<dbReference type="PANTHER" id="PTHR45751:SF11">
    <property type="entry name" value="COPINE FAMILY PROTEIN 2"/>
    <property type="match status" value="1"/>
</dbReference>
<dbReference type="EMBL" id="JH767161">
    <property type="protein sequence ID" value="EQC33034.1"/>
    <property type="molecule type" value="Genomic_DNA"/>
</dbReference>
<dbReference type="InterPro" id="IPR010734">
    <property type="entry name" value="Copine_C"/>
</dbReference>
<sequence length="237" mass="26225">MRKSLFGCSIGKAMVPKPKDAVEDCYATYEDLQRGLRMCGLESSNVVVAIDYTKSNTWTGETSFGGKCLHDIDAEHGALNPYQTGQPCEGFAGVLARYNQVTPTVKLSGPTNFAAVIHETIRIVKMTRRYHILVIIADGQVTDEKGTDRAIVEASNYPISIIMVGVGDGPWGTMCDFDDPMRRRRFNNFHFVEFSNSRSASNPDIAFATAALKQIPDQYVHIRKEGLLTVYPDTPAH</sequence>
<dbReference type="OMA" id="ICRCTIT"/>
<evidence type="ECO:0000259" key="1">
    <source>
        <dbReference type="Pfam" id="PF07002"/>
    </source>
</evidence>
<dbReference type="GeneID" id="19950281"/>
<dbReference type="InParanoid" id="T0Q5C7"/>
<dbReference type="GO" id="GO:0005634">
    <property type="term" value="C:nucleus"/>
    <property type="evidence" value="ECO:0007669"/>
    <property type="project" value="TreeGrafter"/>
</dbReference>
<evidence type="ECO:0000313" key="3">
    <source>
        <dbReference type="Proteomes" id="UP000030762"/>
    </source>
</evidence>
<dbReference type="Gene3D" id="3.40.50.410">
    <property type="entry name" value="von Willebrand factor, type A domain"/>
    <property type="match status" value="1"/>
</dbReference>
<dbReference type="PANTHER" id="PTHR45751">
    <property type="entry name" value="COPINE FAMILY PROTEIN 1"/>
    <property type="match status" value="1"/>
</dbReference>
<organism evidence="2 3">
    <name type="scientific">Saprolegnia diclina (strain VS20)</name>
    <dbReference type="NCBI Taxonomy" id="1156394"/>
    <lineage>
        <taxon>Eukaryota</taxon>
        <taxon>Sar</taxon>
        <taxon>Stramenopiles</taxon>
        <taxon>Oomycota</taxon>
        <taxon>Saprolegniomycetes</taxon>
        <taxon>Saprolegniales</taxon>
        <taxon>Saprolegniaceae</taxon>
        <taxon>Saprolegnia</taxon>
    </lineage>
</organism>
<dbReference type="AlphaFoldDB" id="T0Q5C7"/>
<dbReference type="GO" id="GO:0016567">
    <property type="term" value="P:protein ubiquitination"/>
    <property type="evidence" value="ECO:0007669"/>
    <property type="project" value="TreeGrafter"/>
</dbReference>
<dbReference type="RefSeq" id="XP_008613720.1">
    <property type="nucleotide sequence ID" value="XM_008615498.1"/>
</dbReference>
<accession>T0Q5C7</accession>
<evidence type="ECO:0000313" key="2">
    <source>
        <dbReference type="EMBL" id="EQC33034.1"/>
    </source>
</evidence>
<feature type="domain" description="Copine C-terminal" evidence="1">
    <location>
        <begin position="63"/>
        <end position="226"/>
    </location>
</feature>
<dbReference type="Pfam" id="PF07002">
    <property type="entry name" value="Copine"/>
    <property type="match status" value="1"/>
</dbReference>
<gene>
    <name evidence="2" type="ORF">SDRG_09554</name>
</gene>
<dbReference type="GO" id="GO:0004842">
    <property type="term" value="F:ubiquitin-protein transferase activity"/>
    <property type="evidence" value="ECO:0007669"/>
    <property type="project" value="TreeGrafter"/>
</dbReference>
<reference evidence="2 3" key="1">
    <citation type="submission" date="2012-04" db="EMBL/GenBank/DDBJ databases">
        <title>The Genome Sequence of Saprolegnia declina VS20.</title>
        <authorList>
            <consortium name="The Broad Institute Genome Sequencing Platform"/>
            <person name="Russ C."/>
            <person name="Nusbaum C."/>
            <person name="Tyler B."/>
            <person name="van West P."/>
            <person name="Dieguez-Uribeondo J."/>
            <person name="de Bruijn I."/>
            <person name="Tripathy S."/>
            <person name="Jiang R."/>
            <person name="Young S.K."/>
            <person name="Zeng Q."/>
            <person name="Gargeya S."/>
            <person name="Fitzgerald M."/>
            <person name="Haas B."/>
            <person name="Abouelleil A."/>
            <person name="Alvarado L."/>
            <person name="Arachchi H.M."/>
            <person name="Berlin A."/>
            <person name="Chapman S.B."/>
            <person name="Goldberg J."/>
            <person name="Griggs A."/>
            <person name="Gujja S."/>
            <person name="Hansen M."/>
            <person name="Howarth C."/>
            <person name="Imamovic A."/>
            <person name="Larimer J."/>
            <person name="McCowen C."/>
            <person name="Montmayeur A."/>
            <person name="Murphy C."/>
            <person name="Neiman D."/>
            <person name="Pearson M."/>
            <person name="Priest M."/>
            <person name="Roberts A."/>
            <person name="Saif S."/>
            <person name="Shea T."/>
            <person name="Sisk P."/>
            <person name="Sykes S."/>
            <person name="Wortman J."/>
            <person name="Nusbaum C."/>
            <person name="Birren B."/>
        </authorList>
    </citation>
    <scope>NUCLEOTIDE SEQUENCE [LARGE SCALE GENOMIC DNA]</scope>
    <source>
        <strain evidence="2 3">VS20</strain>
    </source>
</reference>
<dbReference type="OrthoDB" id="5855668at2759"/>
<dbReference type="InterPro" id="IPR036465">
    <property type="entry name" value="vWFA_dom_sf"/>
</dbReference>
<dbReference type="Proteomes" id="UP000030762">
    <property type="component" value="Unassembled WGS sequence"/>
</dbReference>
<dbReference type="eggNOG" id="KOG1327">
    <property type="taxonomic scope" value="Eukaryota"/>
</dbReference>
<dbReference type="SUPFAM" id="SSF53300">
    <property type="entry name" value="vWA-like"/>
    <property type="match status" value="1"/>
</dbReference>